<reference evidence="5 6" key="1">
    <citation type="submission" date="2019-12" db="EMBL/GenBank/DDBJ databases">
        <title>Deinococcus sp. HMF7620 Genome sequencing and assembly.</title>
        <authorList>
            <person name="Kang H."/>
            <person name="Kim H."/>
            <person name="Joh K."/>
        </authorList>
    </citation>
    <scope>NUCLEOTIDE SEQUENCE [LARGE SCALE GENOMIC DNA]</scope>
    <source>
        <strain evidence="5 6">HMF7620</strain>
    </source>
</reference>
<keyword evidence="2" id="KW-0238">DNA-binding</keyword>
<dbReference type="InterPro" id="IPR012318">
    <property type="entry name" value="HTH_CRP"/>
</dbReference>
<feature type="domain" description="HTH crp-type" evidence="4">
    <location>
        <begin position="149"/>
        <end position="212"/>
    </location>
</feature>
<dbReference type="InterPro" id="IPR050397">
    <property type="entry name" value="Env_Response_Regulators"/>
</dbReference>
<dbReference type="GO" id="GO:0003677">
    <property type="term" value="F:DNA binding"/>
    <property type="evidence" value="ECO:0007669"/>
    <property type="project" value="UniProtKB-KW"/>
</dbReference>
<keyword evidence="1" id="KW-0805">Transcription regulation</keyword>
<gene>
    <name evidence="5" type="ORF">GO986_12800</name>
</gene>
<evidence type="ECO:0000313" key="6">
    <source>
        <dbReference type="Proteomes" id="UP000483286"/>
    </source>
</evidence>
<dbReference type="GO" id="GO:0003700">
    <property type="term" value="F:DNA-binding transcription factor activity"/>
    <property type="evidence" value="ECO:0007669"/>
    <property type="project" value="TreeGrafter"/>
</dbReference>
<comment type="caution">
    <text evidence="5">The sequence shown here is derived from an EMBL/GenBank/DDBJ whole genome shotgun (WGS) entry which is preliminary data.</text>
</comment>
<dbReference type="InterPro" id="IPR000595">
    <property type="entry name" value="cNMP-bd_dom"/>
</dbReference>
<dbReference type="InterPro" id="IPR014710">
    <property type="entry name" value="RmlC-like_jellyroll"/>
</dbReference>
<dbReference type="InterPro" id="IPR036390">
    <property type="entry name" value="WH_DNA-bd_sf"/>
</dbReference>
<dbReference type="Gene3D" id="2.60.120.10">
    <property type="entry name" value="Jelly Rolls"/>
    <property type="match status" value="1"/>
</dbReference>
<dbReference type="RefSeq" id="WP_157459696.1">
    <property type="nucleotide sequence ID" value="NZ_WQLB01000017.1"/>
</dbReference>
<dbReference type="Proteomes" id="UP000483286">
    <property type="component" value="Unassembled WGS sequence"/>
</dbReference>
<dbReference type="SMART" id="SM00100">
    <property type="entry name" value="cNMP"/>
    <property type="match status" value="1"/>
</dbReference>
<keyword evidence="6" id="KW-1185">Reference proteome</keyword>
<dbReference type="PROSITE" id="PS51063">
    <property type="entry name" value="HTH_CRP_2"/>
    <property type="match status" value="1"/>
</dbReference>
<proteinExistence type="predicted"/>
<sequence length="221" mass="23173">MPGALTLLRRSAPFAAASAATLNDLAAGARWCWPERGQHLFGPGDPVDTLLLPAQAGVRVYMVSPAGRELTLRVDGPQQPVELAAVLGGQAWHGVAAQALGADPQLLCLPAQAVQGAVLHDPALAAATITHLARRTADSQRHLAALVLGGVTERLAAELLRHAAAPWPLPTNSDLAARLGTVPEIVSRKLGEFYRRGVIDLRGRTVTVTEPATLQRLAEGS</sequence>
<evidence type="ECO:0000256" key="3">
    <source>
        <dbReference type="ARBA" id="ARBA00023163"/>
    </source>
</evidence>
<evidence type="ECO:0000256" key="1">
    <source>
        <dbReference type="ARBA" id="ARBA00023015"/>
    </source>
</evidence>
<dbReference type="GO" id="GO:0005829">
    <property type="term" value="C:cytosol"/>
    <property type="evidence" value="ECO:0007669"/>
    <property type="project" value="TreeGrafter"/>
</dbReference>
<dbReference type="Pfam" id="PF13545">
    <property type="entry name" value="HTH_Crp_2"/>
    <property type="match status" value="1"/>
</dbReference>
<evidence type="ECO:0000259" key="4">
    <source>
        <dbReference type="PROSITE" id="PS51063"/>
    </source>
</evidence>
<dbReference type="EMBL" id="WQLB01000017">
    <property type="protein sequence ID" value="MVN87641.1"/>
    <property type="molecule type" value="Genomic_DNA"/>
</dbReference>
<evidence type="ECO:0000313" key="5">
    <source>
        <dbReference type="EMBL" id="MVN87641.1"/>
    </source>
</evidence>
<dbReference type="InterPro" id="IPR018490">
    <property type="entry name" value="cNMP-bd_dom_sf"/>
</dbReference>
<dbReference type="AlphaFoldDB" id="A0A7C9LRV2"/>
<accession>A0A7C9LRV2</accession>
<organism evidence="5 6">
    <name type="scientific">Deinococcus arboris</name>
    <dbReference type="NCBI Taxonomy" id="2682977"/>
    <lineage>
        <taxon>Bacteria</taxon>
        <taxon>Thermotogati</taxon>
        <taxon>Deinococcota</taxon>
        <taxon>Deinococci</taxon>
        <taxon>Deinococcales</taxon>
        <taxon>Deinococcaceae</taxon>
        <taxon>Deinococcus</taxon>
    </lineage>
</organism>
<dbReference type="PANTHER" id="PTHR24567">
    <property type="entry name" value="CRP FAMILY TRANSCRIPTIONAL REGULATORY PROTEIN"/>
    <property type="match status" value="1"/>
</dbReference>
<dbReference type="PANTHER" id="PTHR24567:SF74">
    <property type="entry name" value="HTH-TYPE TRANSCRIPTIONAL REGULATOR ARCR"/>
    <property type="match status" value="1"/>
</dbReference>
<name>A0A7C9LRV2_9DEIO</name>
<dbReference type="SUPFAM" id="SSF46785">
    <property type="entry name" value="Winged helix' DNA-binding domain"/>
    <property type="match status" value="1"/>
</dbReference>
<protein>
    <submittedName>
        <fullName evidence="5">Helix-turn-helix domain-containing protein</fullName>
    </submittedName>
</protein>
<evidence type="ECO:0000256" key="2">
    <source>
        <dbReference type="ARBA" id="ARBA00023125"/>
    </source>
</evidence>
<keyword evidence="3" id="KW-0804">Transcription</keyword>
<dbReference type="SUPFAM" id="SSF51206">
    <property type="entry name" value="cAMP-binding domain-like"/>
    <property type="match status" value="1"/>
</dbReference>